<dbReference type="PIRSF" id="PIRSF005384">
    <property type="entry name" value="RpiB_LacA_B"/>
    <property type="match status" value="1"/>
</dbReference>
<proteinExistence type="inferred from homology"/>
<dbReference type="OrthoDB" id="1778624at2"/>
<accession>A0A0P6X1L8</accession>
<gene>
    <name evidence="4" type="ORF">ADN00_13405</name>
</gene>
<name>A0A0P6X1L8_9CHLR</name>
<comment type="similarity">
    <text evidence="1">Belongs to the LacAB/RpiB family.</text>
</comment>
<dbReference type="EMBL" id="LGCL01000031">
    <property type="protein sequence ID" value="KPL74830.1"/>
    <property type="molecule type" value="Genomic_DNA"/>
</dbReference>
<dbReference type="NCBIfam" id="TIGR00689">
    <property type="entry name" value="rpiB_lacA_lacB"/>
    <property type="match status" value="1"/>
</dbReference>
<comment type="caution">
    <text evidence="4">The sequence shown here is derived from an EMBL/GenBank/DDBJ whole genome shotgun (WGS) entry which is preliminary data.</text>
</comment>
<dbReference type="NCBIfam" id="NF004051">
    <property type="entry name" value="PRK05571.1"/>
    <property type="match status" value="1"/>
</dbReference>
<keyword evidence="2 4" id="KW-0413">Isomerase</keyword>
<keyword evidence="5" id="KW-1185">Reference proteome</keyword>
<dbReference type="PATRIC" id="fig|1134406.4.peg.1167"/>
<evidence type="ECO:0000256" key="1">
    <source>
        <dbReference type="ARBA" id="ARBA00008754"/>
    </source>
</evidence>
<dbReference type="GO" id="GO:0019316">
    <property type="term" value="P:D-allose catabolic process"/>
    <property type="evidence" value="ECO:0007669"/>
    <property type="project" value="TreeGrafter"/>
</dbReference>
<evidence type="ECO:0000256" key="2">
    <source>
        <dbReference type="ARBA" id="ARBA00023235"/>
    </source>
</evidence>
<dbReference type="GO" id="GO:0004751">
    <property type="term" value="F:ribose-5-phosphate isomerase activity"/>
    <property type="evidence" value="ECO:0007669"/>
    <property type="project" value="TreeGrafter"/>
</dbReference>
<evidence type="ECO:0000313" key="4">
    <source>
        <dbReference type="EMBL" id="KPL74830.1"/>
    </source>
</evidence>
<feature type="active site" description="Proton donor" evidence="3">
    <location>
        <position position="98"/>
    </location>
</feature>
<dbReference type="InterPro" id="IPR003500">
    <property type="entry name" value="RpiB_LacA_LacB"/>
</dbReference>
<evidence type="ECO:0000313" key="5">
    <source>
        <dbReference type="Proteomes" id="UP000050417"/>
    </source>
</evidence>
<dbReference type="InterPro" id="IPR004785">
    <property type="entry name" value="RpiB"/>
</dbReference>
<dbReference type="InterPro" id="IPR036569">
    <property type="entry name" value="RpiB_LacA_LacB_sf"/>
</dbReference>
<organism evidence="4 5">
    <name type="scientific">Ornatilinea apprima</name>
    <dbReference type="NCBI Taxonomy" id="1134406"/>
    <lineage>
        <taxon>Bacteria</taxon>
        <taxon>Bacillati</taxon>
        <taxon>Chloroflexota</taxon>
        <taxon>Anaerolineae</taxon>
        <taxon>Anaerolineales</taxon>
        <taxon>Anaerolineaceae</taxon>
        <taxon>Ornatilinea</taxon>
    </lineage>
</organism>
<dbReference type="Pfam" id="PF02502">
    <property type="entry name" value="LacAB_rpiB"/>
    <property type="match status" value="1"/>
</dbReference>
<dbReference type="STRING" id="1134406.ADN00_13405"/>
<reference evidence="4 5" key="1">
    <citation type="submission" date="2015-07" db="EMBL/GenBank/DDBJ databases">
        <title>Genome sequence of Ornatilinea apprima DSM 23815.</title>
        <authorList>
            <person name="Hemp J."/>
            <person name="Ward L.M."/>
            <person name="Pace L.A."/>
            <person name="Fischer W.W."/>
        </authorList>
    </citation>
    <scope>NUCLEOTIDE SEQUENCE [LARGE SCALE GENOMIC DNA]</scope>
    <source>
        <strain evidence="4 5">P3M-1</strain>
    </source>
</reference>
<dbReference type="RefSeq" id="WP_075063529.1">
    <property type="nucleotide sequence ID" value="NZ_LGCL01000031.1"/>
</dbReference>
<dbReference type="Proteomes" id="UP000050417">
    <property type="component" value="Unassembled WGS sequence"/>
</dbReference>
<dbReference type="NCBIfam" id="TIGR01120">
    <property type="entry name" value="rpiB"/>
    <property type="match status" value="1"/>
</dbReference>
<feature type="active site" description="Proton acceptor" evidence="3">
    <location>
        <position position="65"/>
    </location>
</feature>
<dbReference type="PANTHER" id="PTHR30345">
    <property type="entry name" value="RIBOSE-5-PHOSPHATE ISOMERASE B"/>
    <property type="match status" value="1"/>
</dbReference>
<protein>
    <submittedName>
        <fullName evidence="4">Ribose 5-phosphate isomerase</fullName>
    </submittedName>
</protein>
<dbReference type="GO" id="GO:0009052">
    <property type="term" value="P:pentose-phosphate shunt, non-oxidative branch"/>
    <property type="evidence" value="ECO:0007669"/>
    <property type="project" value="TreeGrafter"/>
</dbReference>
<dbReference type="SUPFAM" id="SSF89623">
    <property type="entry name" value="Ribose/Galactose isomerase RpiB/AlsB"/>
    <property type="match status" value="1"/>
</dbReference>
<dbReference type="AlphaFoldDB" id="A0A0P6X1L8"/>
<dbReference type="PANTHER" id="PTHR30345:SF0">
    <property type="entry name" value="DNA DAMAGE-REPAIR_TOLERATION PROTEIN DRT102"/>
    <property type="match status" value="1"/>
</dbReference>
<dbReference type="Gene3D" id="3.40.1400.10">
    <property type="entry name" value="Sugar-phosphate isomerase, RpiB/LacA/LacB"/>
    <property type="match status" value="1"/>
</dbReference>
<sequence>MKIAIGCDHKAVDLKEIVKKVLTDLGMEVVDLGTQGPERVDYPDYGRAVAEMVAAGGADRGIAICASGVGMSITANKVKGIRAVLCQDSYVARLSRQHNNTNVLCMGALVIGPAVAEEIVRIWLSTDYEGGRHQQRLDKIHQLEN</sequence>
<evidence type="ECO:0000256" key="3">
    <source>
        <dbReference type="PIRSR" id="PIRSR005384-1"/>
    </source>
</evidence>